<evidence type="ECO:0000256" key="1">
    <source>
        <dbReference type="SAM" id="MobiDB-lite"/>
    </source>
</evidence>
<dbReference type="AlphaFoldDB" id="A0A371I6F0"/>
<name>A0A371I6F0_MUCPR</name>
<dbReference type="PANTHER" id="PTHR35046:SF9">
    <property type="entry name" value="RNA-DIRECTED DNA POLYMERASE"/>
    <property type="match status" value="1"/>
</dbReference>
<comment type="caution">
    <text evidence="3">The sequence shown here is derived from an EMBL/GenBank/DDBJ whole genome shotgun (WGS) entry which is preliminary data.</text>
</comment>
<feature type="domain" description="Retrotransposon gag" evidence="2">
    <location>
        <begin position="87"/>
        <end position="175"/>
    </location>
</feature>
<accession>A0A371I6F0</accession>
<protein>
    <recommendedName>
        <fullName evidence="2">Retrotransposon gag domain-containing protein</fullName>
    </recommendedName>
</protein>
<organism evidence="3 4">
    <name type="scientific">Mucuna pruriens</name>
    <name type="common">Velvet bean</name>
    <name type="synonym">Dolichos pruriens</name>
    <dbReference type="NCBI Taxonomy" id="157652"/>
    <lineage>
        <taxon>Eukaryota</taxon>
        <taxon>Viridiplantae</taxon>
        <taxon>Streptophyta</taxon>
        <taxon>Embryophyta</taxon>
        <taxon>Tracheophyta</taxon>
        <taxon>Spermatophyta</taxon>
        <taxon>Magnoliopsida</taxon>
        <taxon>eudicotyledons</taxon>
        <taxon>Gunneridae</taxon>
        <taxon>Pentapetalae</taxon>
        <taxon>rosids</taxon>
        <taxon>fabids</taxon>
        <taxon>Fabales</taxon>
        <taxon>Fabaceae</taxon>
        <taxon>Papilionoideae</taxon>
        <taxon>50 kb inversion clade</taxon>
        <taxon>NPAAA clade</taxon>
        <taxon>indigoferoid/millettioid clade</taxon>
        <taxon>Phaseoleae</taxon>
        <taxon>Mucuna</taxon>
    </lineage>
</organism>
<gene>
    <name evidence="3" type="ORF">CR513_04861</name>
</gene>
<feature type="non-terminal residue" evidence="3">
    <location>
        <position position="1"/>
    </location>
</feature>
<evidence type="ECO:0000259" key="2">
    <source>
        <dbReference type="Pfam" id="PF03732"/>
    </source>
</evidence>
<dbReference type="PANTHER" id="PTHR35046">
    <property type="entry name" value="ZINC KNUCKLE (CCHC-TYPE) FAMILY PROTEIN"/>
    <property type="match status" value="1"/>
</dbReference>
<dbReference type="Proteomes" id="UP000257109">
    <property type="component" value="Unassembled WGS sequence"/>
</dbReference>
<feature type="region of interest" description="Disordered" evidence="1">
    <location>
        <begin position="1"/>
        <end position="28"/>
    </location>
</feature>
<dbReference type="InterPro" id="IPR005162">
    <property type="entry name" value="Retrotrans_gag_dom"/>
</dbReference>
<evidence type="ECO:0000313" key="3">
    <source>
        <dbReference type="EMBL" id="RDY10589.1"/>
    </source>
</evidence>
<evidence type="ECO:0000313" key="4">
    <source>
        <dbReference type="Proteomes" id="UP000257109"/>
    </source>
</evidence>
<dbReference type="EMBL" id="QJKJ01000816">
    <property type="protein sequence ID" value="RDY10589.1"/>
    <property type="molecule type" value="Genomic_DNA"/>
</dbReference>
<reference evidence="3" key="1">
    <citation type="submission" date="2018-05" db="EMBL/GenBank/DDBJ databases">
        <title>Draft genome of Mucuna pruriens seed.</title>
        <authorList>
            <person name="Nnadi N.E."/>
            <person name="Vos R."/>
            <person name="Hasami M.H."/>
            <person name="Devisetty U.K."/>
            <person name="Aguiy J.C."/>
        </authorList>
    </citation>
    <scope>NUCLEOTIDE SEQUENCE [LARGE SCALE GENOMIC DNA]</scope>
    <source>
        <strain evidence="3">JCA_2017</strain>
    </source>
</reference>
<dbReference type="OrthoDB" id="1934635at2759"/>
<proteinExistence type="predicted"/>
<sequence length="178" mass="21481">MGHTKNLTGCTKMRGMKGHKGKGGEKKSLIERGKKGDMRRNLAKTREEKGTMRRHVETEEMRRISGELLWMLSSVEFLHFQKMVIYALVWWNQFYREIREGRRRHADTWPNLKREMRLRFLLASYVRDLYKRLQRVYQGSKSVEEYYKDMEVTLMRANIVESNEATMAYFRHILNREI</sequence>
<dbReference type="Pfam" id="PF03732">
    <property type="entry name" value="Retrotrans_gag"/>
    <property type="match status" value="1"/>
</dbReference>
<keyword evidence="4" id="KW-1185">Reference proteome</keyword>